<accession>A0ABQ6CRJ3</accession>
<dbReference type="Proteomes" id="UP001156882">
    <property type="component" value="Unassembled WGS sequence"/>
</dbReference>
<organism evidence="1 2">
    <name type="scientific">Labrys miyagiensis</name>
    <dbReference type="NCBI Taxonomy" id="346912"/>
    <lineage>
        <taxon>Bacteria</taxon>
        <taxon>Pseudomonadati</taxon>
        <taxon>Pseudomonadota</taxon>
        <taxon>Alphaproteobacteria</taxon>
        <taxon>Hyphomicrobiales</taxon>
        <taxon>Xanthobacteraceae</taxon>
        <taxon>Labrys</taxon>
    </lineage>
</organism>
<keyword evidence="2" id="KW-1185">Reference proteome</keyword>
<evidence type="ECO:0000313" key="1">
    <source>
        <dbReference type="EMBL" id="GLS22948.1"/>
    </source>
</evidence>
<protein>
    <submittedName>
        <fullName evidence="1">Uncharacterized protein</fullName>
    </submittedName>
</protein>
<gene>
    <name evidence="1" type="ORF">GCM10007874_59680</name>
</gene>
<reference evidence="2" key="1">
    <citation type="journal article" date="2019" name="Int. J. Syst. Evol. Microbiol.">
        <title>The Global Catalogue of Microorganisms (GCM) 10K type strain sequencing project: providing services to taxonomists for standard genome sequencing and annotation.</title>
        <authorList>
            <consortium name="The Broad Institute Genomics Platform"/>
            <consortium name="The Broad Institute Genome Sequencing Center for Infectious Disease"/>
            <person name="Wu L."/>
            <person name="Ma J."/>
        </authorList>
    </citation>
    <scope>NUCLEOTIDE SEQUENCE [LARGE SCALE GENOMIC DNA]</scope>
    <source>
        <strain evidence="2">NBRC 101365</strain>
    </source>
</reference>
<name>A0ABQ6CRJ3_9HYPH</name>
<evidence type="ECO:0000313" key="2">
    <source>
        <dbReference type="Proteomes" id="UP001156882"/>
    </source>
</evidence>
<proteinExistence type="predicted"/>
<dbReference type="EMBL" id="BSPC01000068">
    <property type="protein sequence ID" value="GLS22948.1"/>
    <property type="molecule type" value="Genomic_DNA"/>
</dbReference>
<comment type="caution">
    <text evidence="1">The sequence shown here is derived from an EMBL/GenBank/DDBJ whole genome shotgun (WGS) entry which is preliminary data.</text>
</comment>
<sequence length="59" mass="6323">MLGSGQSKGAYVALPPHRAFIAGEIKLDTYLDGYDKSACKGLATPDVYGWSRTPSHVPQ</sequence>